<accession>A0A1J5PSP6</accession>
<organism evidence="1">
    <name type="scientific">mine drainage metagenome</name>
    <dbReference type="NCBI Taxonomy" id="410659"/>
    <lineage>
        <taxon>unclassified sequences</taxon>
        <taxon>metagenomes</taxon>
        <taxon>ecological metagenomes</taxon>
    </lineage>
</organism>
<reference evidence="1" key="1">
    <citation type="submission" date="2016-10" db="EMBL/GenBank/DDBJ databases">
        <title>Sequence of Gallionella enrichment culture.</title>
        <authorList>
            <person name="Poehlein A."/>
            <person name="Muehling M."/>
            <person name="Daniel R."/>
        </authorList>
    </citation>
    <scope>NUCLEOTIDE SEQUENCE</scope>
</reference>
<sequence>MNENLKIYNSAFMESFSISESQLRDLKYQDILEWDSVGHMGLMANLEEVFKIEMEIDDIIDFSSYQKGMEILSKYKILFNE</sequence>
<dbReference type="EMBL" id="MLJW01004112">
    <property type="protein sequence ID" value="OIQ70620.1"/>
    <property type="molecule type" value="Genomic_DNA"/>
</dbReference>
<protein>
    <recommendedName>
        <fullName evidence="2">Acyl carrier protein</fullName>
    </recommendedName>
</protein>
<proteinExistence type="predicted"/>
<dbReference type="AlphaFoldDB" id="A0A1J5PSP6"/>
<name>A0A1J5PSP6_9ZZZZ</name>
<comment type="caution">
    <text evidence="1">The sequence shown here is derived from an EMBL/GenBank/DDBJ whole genome shotgun (WGS) entry which is preliminary data.</text>
</comment>
<dbReference type="InterPro" id="IPR036736">
    <property type="entry name" value="ACP-like_sf"/>
</dbReference>
<dbReference type="Gene3D" id="1.10.1200.10">
    <property type="entry name" value="ACP-like"/>
    <property type="match status" value="1"/>
</dbReference>
<gene>
    <name evidence="1" type="ORF">GALL_477650</name>
</gene>
<evidence type="ECO:0008006" key="2">
    <source>
        <dbReference type="Google" id="ProtNLM"/>
    </source>
</evidence>
<dbReference type="SUPFAM" id="SSF47336">
    <property type="entry name" value="ACP-like"/>
    <property type="match status" value="1"/>
</dbReference>
<evidence type="ECO:0000313" key="1">
    <source>
        <dbReference type="EMBL" id="OIQ70620.1"/>
    </source>
</evidence>